<proteinExistence type="predicted"/>
<protein>
    <submittedName>
        <fullName evidence="2">Uncharacterized protein</fullName>
    </submittedName>
</protein>
<comment type="caution">
    <text evidence="2">The sequence shown here is derived from an EMBL/GenBank/DDBJ whole genome shotgun (WGS) entry which is preliminary data.</text>
</comment>
<evidence type="ECO:0000313" key="2">
    <source>
        <dbReference type="EMBL" id="KAH1038404.1"/>
    </source>
</evidence>
<dbReference type="Proteomes" id="UP000828251">
    <property type="component" value="Unassembled WGS sequence"/>
</dbReference>
<dbReference type="AlphaFoldDB" id="A0A9D3UD04"/>
<organism evidence="2 3">
    <name type="scientific">Gossypium stocksii</name>
    <dbReference type="NCBI Taxonomy" id="47602"/>
    <lineage>
        <taxon>Eukaryota</taxon>
        <taxon>Viridiplantae</taxon>
        <taxon>Streptophyta</taxon>
        <taxon>Embryophyta</taxon>
        <taxon>Tracheophyta</taxon>
        <taxon>Spermatophyta</taxon>
        <taxon>Magnoliopsida</taxon>
        <taxon>eudicotyledons</taxon>
        <taxon>Gunneridae</taxon>
        <taxon>Pentapetalae</taxon>
        <taxon>rosids</taxon>
        <taxon>malvids</taxon>
        <taxon>Malvales</taxon>
        <taxon>Malvaceae</taxon>
        <taxon>Malvoideae</taxon>
        <taxon>Gossypium</taxon>
    </lineage>
</organism>
<keyword evidence="3" id="KW-1185">Reference proteome</keyword>
<dbReference type="EMBL" id="JAIQCV010000012">
    <property type="protein sequence ID" value="KAH1038404.1"/>
    <property type="molecule type" value="Genomic_DNA"/>
</dbReference>
<accession>A0A9D3UD04</accession>
<sequence length="61" mass="6925">MEKVPEPAVEMGTKKLFGMLFMLLLLVALASRSICDDIDVVLQRWRAGYANRRAIDLRECA</sequence>
<name>A0A9D3UD04_9ROSI</name>
<gene>
    <name evidence="2" type="ORF">J1N35_040147</name>
</gene>
<feature type="signal peptide" evidence="1">
    <location>
        <begin position="1"/>
        <end position="35"/>
    </location>
</feature>
<reference evidence="2 3" key="1">
    <citation type="journal article" date="2021" name="Plant Biotechnol. J.">
        <title>Multi-omics assisted identification of the key and species-specific regulatory components of drought-tolerant mechanisms in Gossypium stocksii.</title>
        <authorList>
            <person name="Yu D."/>
            <person name="Ke L."/>
            <person name="Zhang D."/>
            <person name="Wu Y."/>
            <person name="Sun Y."/>
            <person name="Mei J."/>
            <person name="Sun J."/>
            <person name="Sun Y."/>
        </authorList>
    </citation>
    <scope>NUCLEOTIDE SEQUENCE [LARGE SCALE GENOMIC DNA]</scope>
    <source>
        <strain evidence="3">cv. E1</strain>
        <tissue evidence="2">Leaf</tissue>
    </source>
</reference>
<evidence type="ECO:0000313" key="3">
    <source>
        <dbReference type="Proteomes" id="UP000828251"/>
    </source>
</evidence>
<evidence type="ECO:0000256" key="1">
    <source>
        <dbReference type="SAM" id="SignalP"/>
    </source>
</evidence>
<feature type="chain" id="PRO_5038493078" evidence="1">
    <location>
        <begin position="36"/>
        <end position="61"/>
    </location>
</feature>
<keyword evidence="1" id="KW-0732">Signal</keyword>